<gene>
    <name evidence="2" type="ORF">PAXINDRAFT_16705</name>
</gene>
<evidence type="ECO:0000313" key="2">
    <source>
        <dbReference type="EMBL" id="KIJ10261.1"/>
    </source>
</evidence>
<dbReference type="AlphaFoldDB" id="A0A0C9TSU2"/>
<sequence>MRSAGPAVPVGMMNKPLNGIDNGVEGGNGREVDEDVKVEGKTGEWASGIENPSSNDNGGDEDVRHAYVVPNLTQLPPYHILPTPDERPPPPSTLLEGERSGKQSSGHIDKTGMHLEVPRHKSTTTQPEQVPEAAGARDEARDDEEGQDIEEMLHEEEEG</sequence>
<dbReference type="Proteomes" id="UP000053647">
    <property type="component" value="Unassembled WGS sequence"/>
</dbReference>
<evidence type="ECO:0000256" key="1">
    <source>
        <dbReference type="SAM" id="MobiDB-lite"/>
    </source>
</evidence>
<reference evidence="2 3" key="1">
    <citation type="submission" date="2014-06" db="EMBL/GenBank/DDBJ databases">
        <authorList>
            <consortium name="DOE Joint Genome Institute"/>
            <person name="Kuo A."/>
            <person name="Kohler A."/>
            <person name="Nagy L.G."/>
            <person name="Floudas D."/>
            <person name="Copeland A."/>
            <person name="Barry K.W."/>
            <person name="Cichocki N."/>
            <person name="Veneault-Fourrey C."/>
            <person name="LaButti K."/>
            <person name="Lindquist E.A."/>
            <person name="Lipzen A."/>
            <person name="Lundell T."/>
            <person name="Morin E."/>
            <person name="Murat C."/>
            <person name="Sun H."/>
            <person name="Tunlid A."/>
            <person name="Henrissat B."/>
            <person name="Grigoriev I.V."/>
            <person name="Hibbett D.S."/>
            <person name="Martin F."/>
            <person name="Nordberg H.P."/>
            <person name="Cantor M.N."/>
            <person name="Hua S.X."/>
        </authorList>
    </citation>
    <scope>NUCLEOTIDE SEQUENCE [LARGE SCALE GENOMIC DNA]</scope>
    <source>
        <strain evidence="2 3">ATCC 200175</strain>
    </source>
</reference>
<feature type="region of interest" description="Disordered" evidence="1">
    <location>
        <begin position="1"/>
        <end position="159"/>
    </location>
</feature>
<feature type="compositionally biased region" description="Basic and acidic residues" evidence="1">
    <location>
        <begin position="28"/>
        <end position="42"/>
    </location>
</feature>
<name>A0A0C9TSU2_PAXIN</name>
<feature type="compositionally biased region" description="Acidic residues" evidence="1">
    <location>
        <begin position="141"/>
        <end position="159"/>
    </location>
</feature>
<dbReference type="EMBL" id="KN819411">
    <property type="protein sequence ID" value="KIJ10261.1"/>
    <property type="molecule type" value="Genomic_DNA"/>
</dbReference>
<protein>
    <submittedName>
        <fullName evidence="2">Uncharacterized protein</fullName>
    </submittedName>
</protein>
<evidence type="ECO:0000313" key="3">
    <source>
        <dbReference type="Proteomes" id="UP000053647"/>
    </source>
</evidence>
<reference evidence="3" key="2">
    <citation type="submission" date="2015-01" db="EMBL/GenBank/DDBJ databases">
        <title>Evolutionary Origins and Diversification of the Mycorrhizal Mutualists.</title>
        <authorList>
            <consortium name="DOE Joint Genome Institute"/>
            <consortium name="Mycorrhizal Genomics Consortium"/>
            <person name="Kohler A."/>
            <person name="Kuo A."/>
            <person name="Nagy L.G."/>
            <person name="Floudas D."/>
            <person name="Copeland A."/>
            <person name="Barry K.W."/>
            <person name="Cichocki N."/>
            <person name="Veneault-Fourrey C."/>
            <person name="LaButti K."/>
            <person name="Lindquist E.A."/>
            <person name="Lipzen A."/>
            <person name="Lundell T."/>
            <person name="Morin E."/>
            <person name="Murat C."/>
            <person name="Riley R."/>
            <person name="Ohm R."/>
            <person name="Sun H."/>
            <person name="Tunlid A."/>
            <person name="Henrissat B."/>
            <person name="Grigoriev I.V."/>
            <person name="Hibbett D.S."/>
            <person name="Martin F."/>
        </authorList>
    </citation>
    <scope>NUCLEOTIDE SEQUENCE [LARGE SCALE GENOMIC DNA]</scope>
    <source>
        <strain evidence="3">ATCC 200175</strain>
    </source>
</reference>
<feature type="compositionally biased region" description="Basic and acidic residues" evidence="1">
    <location>
        <begin position="96"/>
        <end position="119"/>
    </location>
</feature>
<keyword evidence="3" id="KW-1185">Reference proteome</keyword>
<proteinExistence type="predicted"/>
<accession>A0A0C9TSU2</accession>
<dbReference type="HOGENOM" id="CLU_125777_1_0_1"/>
<organism evidence="2 3">
    <name type="scientific">Paxillus involutus ATCC 200175</name>
    <dbReference type="NCBI Taxonomy" id="664439"/>
    <lineage>
        <taxon>Eukaryota</taxon>
        <taxon>Fungi</taxon>
        <taxon>Dikarya</taxon>
        <taxon>Basidiomycota</taxon>
        <taxon>Agaricomycotina</taxon>
        <taxon>Agaricomycetes</taxon>
        <taxon>Agaricomycetidae</taxon>
        <taxon>Boletales</taxon>
        <taxon>Paxilineae</taxon>
        <taxon>Paxillaceae</taxon>
        <taxon>Paxillus</taxon>
    </lineage>
</organism>